<dbReference type="InterPro" id="IPR027417">
    <property type="entry name" value="P-loop_NTPase"/>
</dbReference>
<evidence type="ECO:0000256" key="1">
    <source>
        <dbReference type="SAM" id="MobiDB-lite"/>
    </source>
</evidence>
<dbReference type="STRING" id="1449976.KALB_59"/>
<dbReference type="KEGG" id="kal:KALB_59"/>
<organism evidence="2 3">
    <name type="scientific">Kutzneria albida DSM 43870</name>
    <dbReference type="NCBI Taxonomy" id="1449976"/>
    <lineage>
        <taxon>Bacteria</taxon>
        <taxon>Bacillati</taxon>
        <taxon>Actinomycetota</taxon>
        <taxon>Actinomycetes</taxon>
        <taxon>Pseudonocardiales</taxon>
        <taxon>Pseudonocardiaceae</taxon>
        <taxon>Kutzneria</taxon>
    </lineage>
</organism>
<dbReference type="OrthoDB" id="3512096at2"/>
<dbReference type="SUPFAM" id="SSF52540">
    <property type="entry name" value="P-loop containing nucleoside triphosphate hydrolases"/>
    <property type="match status" value="1"/>
</dbReference>
<dbReference type="AlphaFoldDB" id="W5VYQ0"/>
<name>W5VYQ0_9PSEU</name>
<evidence type="ECO:0000313" key="2">
    <source>
        <dbReference type="EMBL" id="AHH93436.1"/>
    </source>
</evidence>
<keyword evidence="3" id="KW-1185">Reference proteome</keyword>
<dbReference type="eggNOG" id="COG1672">
    <property type="taxonomic scope" value="Bacteria"/>
</dbReference>
<protein>
    <submittedName>
        <fullName evidence="2">Uncharacterized protein</fullName>
    </submittedName>
</protein>
<dbReference type="EMBL" id="CP007155">
    <property type="protein sequence ID" value="AHH93436.1"/>
    <property type="molecule type" value="Genomic_DNA"/>
</dbReference>
<dbReference type="RefSeq" id="WP_158510696.1">
    <property type="nucleotide sequence ID" value="NZ_CP007155.1"/>
</dbReference>
<dbReference type="HOGENOM" id="CLU_412727_0_0_11"/>
<dbReference type="Proteomes" id="UP000019225">
    <property type="component" value="Chromosome"/>
</dbReference>
<reference evidence="2 3" key="1">
    <citation type="journal article" date="2014" name="BMC Genomics">
        <title>Complete genome sequence of producer of the glycopeptide antibiotic Aculeximycin Kutzneria albida DSM 43870T, a representative of minor genus of Pseudonocardiaceae.</title>
        <authorList>
            <person name="Rebets Y."/>
            <person name="Tokovenko B."/>
            <person name="Lushchyk I."/>
            <person name="Ruckert C."/>
            <person name="Zaburannyi N."/>
            <person name="Bechthold A."/>
            <person name="Kalinowski J."/>
            <person name="Luzhetskyy A."/>
        </authorList>
    </citation>
    <scope>NUCLEOTIDE SEQUENCE [LARGE SCALE GENOMIC DNA]</scope>
    <source>
        <strain evidence="2">DSM 43870</strain>
    </source>
</reference>
<evidence type="ECO:0000313" key="3">
    <source>
        <dbReference type="Proteomes" id="UP000019225"/>
    </source>
</evidence>
<proteinExistence type="predicted"/>
<accession>W5VYQ0</accession>
<sequence>MAELYGRAGVERLIAECLRRDRASLGRRRGADLPVVTLVGPRGSGKTAFLAHLHEDCRGRLPVVRVDLDGVAERPTRKIISELAFELSAKCGQFGQIAFPHLALCLLMVGSALPLNSRSQAIRMVNELLRKQDPLERSADEIEELLRLVTATGVPSWTGSVLKLLWGGLGWVSRRRRLTFGARLSKEASAAPPGPYGALLDMIKWHAHGADQELDDMFCTAFLLDMRRAYRGLWRSGQRTTNCLVLLDNVDSVSGRKLLATLMRASRDPEMPDPFLVVCTSRSWLREWDSHWHSPSASARKRGRAVRTPEQATLADWSPAGRGRDARWYLVAARDLSLDEVGDLLTADRRDTVQDEEDARVVHRLTGGLPWAVTRLSAAMAETDRDEVSLRAAFAELVPVARRELLYGLTAEQQRLLINTSATPTVERGGATEDLGADRPGAPGDPYGLLGNRLLLAENGTGMHPWMRRVLLHELTRLNRGRANSWESVHRRQCTRASQLVHVNYHRLALGEFKEVVQHLERVFTHESDEQWLTQLDAITAAPNALPQDRSAFDQAAALVSESGVDPATGWLVASLWINADPLGDPRRTLWQEIESGYRDLAKRHNWSRVLLDRAEEYRR</sequence>
<gene>
    <name evidence="2" type="ORF">KALB_59</name>
</gene>
<feature type="region of interest" description="Disordered" evidence="1">
    <location>
        <begin position="422"/>
        <end position="442"/>
    </location>
</feature>